<feature type="transmembrane region" description="Helical" evidence="6">
    <location>
        <begin position="333"/>
        <end position="352"/>
    </location>
</feature>
<dbReference type="PANTHER" id="PTHR23531">
    <property type="entry name" value="QUINOLENE RESISTANCE PROTEIN NORA"/>
    <property type="match status" value="1"/>
</dbReference>
<accession>A0A2K9HNS7</accession>
<dbReference type="Proteomes" id="UP000234653">
    <property type="component" value="Chromosome"/>
</dbReference>
<feature type="transmembrane region" description="Helical" evidence="6">
    <location>
        <begin position="38"/>
        <end position="59"/>
    </location>
</feature>
<reference evidence="8 9" key="1">
    <citation type="submission" date="2016-12" db="EMBL/GenBank/DDBJ databases">
        <title>The whole genome sequencing and assembly of Lactobacillus alimentarius DSM 20249T strain.</title>
        <authorList>
            <person name="Lee Y.-J."/>
            <person name="Yi H."/>
            <person name="Bahn Y.-S."/>
            <person name="Kim J.F."/>
            <person name="Lee D.-W."/>
        </authorList>
    </citation>
    <scope>NUCLEOTIDE SEQUENCE [LARGE SCALE GENOMIC DNA]</scope>
    <source>
        <strain evidence="8 9">DSM 20249</strain>
    </source>
</reference>
<dbReference type="OrthoDB" id="9814001at2"/>
<dbReference type="STRING" id="1423720.FC67_GL001211"/>
<keyword evidence="4 6" id="KW-1133">Transmembrane helix</keyword>
<proteinExistence type="predicted"/>
<evidence type="ECO:0000256" key="2">
    <source>
        <dbReference type="ARBA" id="ARBA00022448"/>
    </source>
</evidence>
<keyword evidence="2" id="KW-0813">Transport</keyword>
<dbReference type="Pfam" id="PF07690">
    <property type="entry name" value="MFS_1"/>
    <property type="match status" value="1"/>
</dbReference>
<comment type="subcellular location">
    <subcellularLocation>
        <location evidence="1">Cell membrane</location>
        <topology evidence="1">Multi-pass membrane protein</topology>
    </subcellularLocation>
</comment>
<dbReference type="PROSITE" id="PS50850">
    <property type="entry name" value="MFS"/>
    <property type="match status" value="1"/>
</dbReference>
<dbReference type="GO" id="GO:0022857">
    <property type="term" value="F:transmembrane transporter activity"/>
    <property type="evidence" value="ECO:0007669"/>
    <property type="project" value="InterPro"/>
</dbReference>
<feature type="transmembrane region" description="Helical" evidence="6">
    <location>
        <begin position="358"/>
        <end position="377"/>
    </location>
</feature>
<dbReference type="PANTHER" id="PTHR23531:SF1">
    <property type="entry name" value="QUINOLENE RESISTANCE PROTEIN NORA"/>
    <property type="match status" value="1"/>
</dbReference>
<dbReference type="Gene3D" id="1.20.1250.20">
    <property type="entry name" value="MFS general substrate transporter like domains"/>
    <property type="match status" value="1"/>
</dbReference>
<name>A0A2K9HNS7_9LACO</name>
<evidence type="ECO:0000256" key="4">
    <source>
        <dbReference type="ARBA" id="ARBA00022989"/>
    </source>
</evidence>
<feature type="transmembrane region" description="Helical" evidence="6">
    <location>
        <begin position="239"/>
        <end position="259"/>
    </location>
</feature>
<dbReference type="GO" id="GO:0005886">
    <property type="term" value="C:plasma membrane"/>
    <property type="evidence" value="ECO:0007669"/>
    <property type="project" value="UniProtKB-SubCell"/>
</dbReference>
<keyword evidence="9" id="KW-1185">Reference proteome</keyword>
<evidence type="ECO:0000313" key="8">
    <source>
        <dbReference type="EMBL" id="AUI71933.1"/>
    </source>
</evidence>
<feature type="domain" description="Major facilitator superfamily (MFS) profile" evidence="7">
    <location>
        <begin position="9"/>
        <end position="380"/>
    </location>
</feature>
<dbReference type="InterPro" id="IPR020846">
    <property type="entry name" value="MFS_dom"/>
</dbReference>
<feature type="transmembrane region" description="Helical" evidence="6">
    <location>
        <begin position="295"/>
        <end position="321"/>
    </location>
</feature>
<feature type="transmembrane region" description="Helical" evidence="6">
    <location>
        <begin position="207"/>
        <end position="233"/>
    </location>
</feature>
<dbReference type="InterPro" id="IPR052714">
    <property type="entry name" value="MFS_Exporter"/>
</dbReference>
<dbReference type="AlphaFoldDB" id="A0A2K9HNS7"/>
<keyword evidence="5 6" id="KW-0472">Membrane</keyword>
<organism evidence="8 9">
    <name type="scientific">Companilactobacillus alimentarius DSM 20249</name>
    <dbReference type="NCBI Taxonomy" id="1423720"/>
    <lineage>
        <taxon>Bacteria</taxon>
        <taxon>Bacillati</taxon>
        <taxon>Bacillota</taxon>
        <taxon>Bacilli</taxon>
        <taxon>Lactobacillales</taxon>
        <taxon>Lactobacillaceae</taxon>
        <taxon>Companilactobacillus</taxon>
    </lineage>
</organism>
<dbReference type="SUPFAM" id="SSF103473">
    <property type="entry name" value="MFS general substrate transporter"/>
    <property type="match status" value="1"/>
</dbReference>
<sequence length="383" mass="42387">MKTRLYTPNVILVLIASFFYMMSSMLITPIIAEFTQSIGATSAIAGLIAGIMNITSLLLRPIAGNLTDRVSKYQLTMIGASFLLLANLGYSLTTNIALITFLRIINGLGYTLCSVCMSTWIADLLPPTRVGAGMGIYGLANALGMACGPAISIYLYKHVSHQSSFWVAAFYSLFLIIIIQFVTNRGLPTKSSKASKPHHLRIVQPRVVPIAIILLLFSLPYFATQTYIVSYIARRHFNVSPGIFFPIYAVILLVLRLSMRDLFDRVPFRKFLWISLLGNFVGLIGLTYLTNWFLLLISTTGLAVGYGLMFSICQAKALMVVNQNEHGIANSTFFIGVDLGMSLGPITGGLISNFLPMAWFYPMMMITLPLIVWVYWANRKLLG</sequence>
<evidence type="ECO:0000256" key="3">
    <source>
        <dbReference type="ARBA" id="ARBA00022692"/>
    </source>
</evidence>
<feature type="transmembrane region" description="Helical" evidence="6">
    <location>
        <begin position="168"/>
        <end position="187"/>
    </location>
</feature>
<dbReference type="InterPro" id="IPR011701">
    <property type="entry name" value="MFS"/>
</dbReference>
<feature type="transmembrane region" description="Helical" evidence="6">
    <location>
        <begin position="134"/>
        <end position="156"/>
    </location>
</feature>
<dbReference type="RefSeq" id="WP_057737017.1">
    <property type="nucleotide sequence ID" value="NZ_AZDQ01000005.1"/>
</dbReference>
<gene>
    <name evidence="8" type="ORF">LA20249_06985</name>
</gene>
<dbReference type="CDD" id="cd17489">
    <property type="entry name" value="MFS_YfcJ_like"/>
    <property type="match status" value="1"/>
</dbReference>
<dbReference type="KEGG" id="lali:LA20249_06985"/>
<feature type="transmembrane region" description="Helical" evidence="6">
    <location>
        <begin position="12"/>
        <end position="32"/>
    </location>
</feature>
<dbReference type="InterPro" id="IPR036259">
    <property type="entry name" value="MFS_trans_sf"/>
</dbReference>
<evidence type="ECO:0000256" key="1">
    <source>
        <dbReference type="ARBA" id="ARBA00004651"/>
    </source>
</evidence>
<evidence type="ECO:0000313" key="9">
    <source>
        <dbReference type="Proteomes" id="UP000234653"/>
    </source>
</evidence>
<keyword evidence="3 6" id="KW-0812">Transmembrane</keyword>
<evidence type="ECO:0000256" key="5">
    <source>
        <dbReference type="ARBA" id="ARBA00023136"/>
    </source>
</evidence>
<dbReference type="EMBL" id="CP018867">
    <property type="protein sequence ID" value="AUI71933.1"/>
    <property type="molecule type" value="Genomic_DNA"/>
</dbReference>
<protein>
    <submittedName>
        <fullName evidence="8">MFS transporter</fullName>
    </submittedName>
</protein>
<evidence type="ECO:0000256" key="6">
    <source>
        <dbReference type="SAM" id="Phobius"/>
    </source>
</evidence>
<evidence type="ECO:0000259" key="7">
    <source>
        <dbReference type="PROSITE" id="PS50850"/>
    </source>
</evidence>